<reference evidence="1 2" key="1">
    <citation type="submission" date="2023-06" db="EMBL/GenBank/DDBJ databases">
        <title>Aquibacillus rhizosphaerae LR5S19.</title>
        <authorList>
            <person name="Sun J.-Q."/>
        </authorList>
    </citation>
    <scope>NUCLEOTIDE SEQUENCE [LARGE SCALE GENOMIC DNA]</scope>
    <source>
        <strain evidence="1 2">LR5S19</strain>
    </source>
</reference>
<dbReference type="Proteomes" id="UP001235343">
    <property type="component" value="Unassembled WGS sequence"/>
</dbReference>
<proteinExistence type="predicted"/>
<accession>A0ABT7L6T2</accession>
<name>A0ABT7L6T2_9BACI</name>
<evidence type="ECO:0000313" key="1">
    <source>
        <dbReference type="EMBL" id="MDL4841563.1"/>
    </source>
</evidence>
<dbReference type="Pfam" id="PF11079">
    <property type="entry name" value="YqhG"/>
    <property type="match status" value="1"/>
</dbReference>
<sequence length="281" mass="33239">MTLANLHDFLTDYFTANECEVIENHNGKLQIQLNDTMDELLMNRPFYWQYVKKLGYPGEPMKMSLITNPDRREEEGEWIHFGSPRLHQIFYTLTTQGKFARLFEQIETGQRTALVPWLIINMEISYTGKHKKDEIISMGLQLINGAMKIDMMNHLEQVRLQSSIADFSYTMTPMIRLKSGYQRIINYFEDYLQHKDHSWAEESWNHLQEEKKLLEHFYHNTTDDEAYENRFEQEVKDIESLFKPTIHLSVINGGLFYLSQVTSNRIMLSPSSDNQKSSRIH</sequence>
<evidence type="ECO:0000313" key="2">
    <source>
        <dbReference type="Proteomes" id="UP001235343"/>
    </source>
</evidence>
<dbReference type="RefSeq" id="WP_285932847.1">
    <property type="nucleotide sequence ID" value="NZ_JASTZU010000041.1"/>
</dbReference>
<dbReference type="InterPro" id="IPR024562">
    <property type="entry name" value="YqhG"/>
</dbReference>
<protein>
    <submittedName>
        <fullName evidence="1">YqhG family protein</fullName>
    </submittedName>
</protein>
<organism evidence="1 2">
    <name type="scientific">Aquibacillus rhizosphaerae</name>
    <dbReference type="NCBI Taxonomy" id="3051431"/>
    <lineage>
        <taxon>Bacteria</taxon>
        <taxon>Bacillati</taxon>
        <taxon>Bacillota</taxon>
        <taxon>Bacilli</taxon>
        <taxon>Bacillales</taxon>
        <taxon>Bacillaceae</taxon>
        <taxon>Aquibacillus</taxon>
    </lineage>
</organism>
<dbReference type="EMBL" id="JASTZU010000041">
    <property type="protein sequence ID" value="MDL4841563.1"/>
    <property type="molecule type" value="Genomic_DNA"/>
</dbReference>
<gene>
    <name evidence="1" type="ORF">QQS35_14065</name>
</gene>
<keyword evidence="2" id="KW-1185">Reference proteome</keyword>
<comment type="caution">
    <text evidence="1">The sequence shown here is derived from an EMBL/GenBank/DDBJ whole genome shotgun (WGS) entry which is preliminary data.</text>
</comment>